<name>A0A2V4V4Q6_PAEBA</name>
<dbReference type="EMBL" id="QJSW01000013">
    <property type="protein sequence ID" value="PYE47427.1"/>
    <property type="molecule type" value="Genomic_DNA"/>
</dbReference>
<reference evidence="1 2" key="1">
    <citation type="submission" date="2018-06" db="EMBL/GenBank/DDBJ databases">
        <title>Genomic Encyclopedia of Type Strains, Phase III (KMG-III): the genomes of soil and plant-associated and newly described type strains.</title>
        <authorList>
            <person name="Whitman W."/>
        </authorList>
    </citation>
    <scope>NUCLEOTIDE SEQUENCE [LARGE SCALE GENOMIC DNA]</scope>
    <source>
        <strain evidence="1 2">CECT 7022</strain>
    </source>
</reference>
<sequence length="75" mass="8722">MQKSFSFCARYTAVSVTGMESEIKGYRSSTFYGRIVSEYSKGQEQMFFGRPICKYVRTYLRGSYLYVSSQCTENM</sequence>
<evidence type="ECO:0000313" key="1">
    <source>
        <dbReference type="EMBL" id="PYE47427.1"/>
    </source>
</evidence>
<gene>
    <name evidence="1" type="ORF">DFQ00_11318</name>
</gene>
<protein>
    <submittedName>
        <fullName evidence="1">Uncharacterized protein</fullName>
    </submittedName>
</protein>
<comment type="caution">
    <text evidence="1">The sequence shown here is derived from an EMBL/GenBank/DDBJ whole genome shotgun (WGS) entry which is preliminary data.</text>
</comment>
<dbReference type="AlphaFoldDB" id="A0A2V4V4Q6"/>
<accession>A0A2V4V4Q6</accession>
<evidence type="ECO:0000313" key="2">
    <source>
        <dbReference type="Proteomes" id="UP000247790"/>
    </source>
</evidence>
<organism evidence="1 2">
    <name type="scientific">Paenibacillus barcinonensis</name>
    <dbReference type="NCBI Taxonomy" id="198119"/>
    <lineage>
        <taxon>Bacteria</taxon>
        <taxon>Bacillati</taxon>
        <taxon>Bacillota</taxon>
        <taxon>Bacilli</taxon>
        <taxon>Bacillales</taxon>
        <taxon>Paenibacillaceae</taxon>
        <taxon>Paenibacillus</taxon>
    </lineage>
</organism>
<proteinExistence type="predicted"/>
<dbReference type="Proteomes" id="UP000247790">
    <property type="component" value="Unassembled WGS sequence"/>
</dbReference>